<keyword evidence="3" id="KW-1185">Reference proteome</keyword>
<dbReference type="AlphaFoldDB" id="A0A9J5Z6G5"/>
<proteinExistence type="predicted"/>
<dbReference type="EMBL" id="JACXVP010000005">
    <property type="protein sequence ID" value="KAG5606598.1"/>
    <property type="molecule type" value="Genomic_DNA"/>
</dbReference>
<name>A0A9J5Z6G5_SOLCO</name>
<organism evidence="2 3">
    <name type="scientific">Solanum commersonii</name>
    <name type="common">Commerson's wild potato</name>
    <name type="synonym">Commerson's nightshade</name>
    <dbReference type="NCBI Taxonomy" id="4109"/>
    <lineage>
        <taxon>Eukaryota</taxon>
        <taxon>Viridiplantae</taxon>
        <taxon>Streptophyta</taxon>
        <taxon>Embryophyta</taxon>
        <taxon>Tracheophyta</taxon>
        <taxon>Spermatophyta</taxon>
        <taxon>Magnoliopsida</taxon>
        <taxon>eudicotyledons</taxon>
        <taxon>Gunneridae</taxon>
        <taxon>Pentapetalae</taxon>
        <taxon>asterids</taxon>
        <taxon>lamiids</taxon>
        <taxon>Solanales</taxon>
        <taxon>Solanaceae</taxon>
        <taxon>Solanoideae</taxon>
        <taxon>Solaneae</taxon>
        <taxon>Solanum</taxon>
    </lineage>
</organism>
<dbReference type="Proteomes" id="UP000824120">
    <property type="component" value="Chromosome 5"/>
</dbReference>
<feature type="transmembrane region" description="Helical" evidence="1">
    <location>
        <begin position="6"/>
        <end position="25"/>
    </location>
</feature>
<evidence type="ECO:0000256" key="1">
    <source>
        <dbReference type="SAM" id="Phobius"/>
    </source>
</evidence>
<keyword evidence="1" id="KW-0812">Transmembrane</keyword>
<accession>A0A9J5Z6G5</accession>
<comment type="caution">
    <text evidence="2">The sequence shown here is derived from an EMBL/GenBank/DDBJ whole genome shotgun (WGS) entry which is preliminary data.</text>
</comment>
<evidence type="ECO:0000313" key="2">
    <source>
        <dbReference type="EMBL" id="KAG5606598.1"/>
    </source>
</evidence>
<keyword evidence="1" id="KW-1133">Transmembrane helix</keyword>
<keyword evidence="1" id="KW-0472">Membrane</keyword>
<protein>
    <submittedName>
        <fullName evidence="2">Uncharacterized protein</fullName>
    </submittedName>
</protein>
<evidence type="ECO:0000313" key="3">
    <source>
        <dbReference type="Proteomes" id="UP000824120"/>
    </source>
</evidence>
<reference evidence="2 3" key="1">
    <citation type="submission" date="2020-09" db="EMBL/GenBank/DDBJ databases">
        <title>De no assembly of potato wild relative species, Solanum commersonii.</title>
        <authorList>
            <person name="Cho K."/>
        </authorList>
    </citation>
    <scope>NUCLEOTIDE SEQUENCE [LARGE SCALE GENOMIC DNA]</scope>
    <source>
        <strain evidence="2">LZ3.2</strain>
        <tissue evidence="2">Leaf</tissue>
    </source>
</reference>
<gene>
    <name evidence="2" type="ORF">H5410_028090</name>
</gene>
<sequence>MDITLILSVLYVIYVVINMFIGMVVQNLIPFPQTPYCDSSVICDVGRVMKWRIQNKRLIV</sequence>